<dbReference type="EMBL" id="JAPWTK010000014">
    <property type="protein sequence ID" value="KAJ8959162.1"/>
    <property type="molecule type" value="Genomic_DNA"/>
</dbReference>
<gene>
    <name evidence="1" type="ORF">NQ318_022423</name>
</gene>
<accession>A0AAV8Z6X6</accession>
<evidence type="ECO:0008006" key="3">
    <source>
        <dbReference type="Google" id="ProtNLM"/>
    </source>
</evidence>
<comment type="caution">
    <text evidence="1">The sequence shown here is derived from an EMBL/GenBank/DDBJ whole genome shotgun (WGS) entry which is preliminary data.</text>
</comment>
<evidence type="ECO:0000313" key="1">
    <source>
        <dbReference type="EMBL" id="KAJ8959162.1"/>
    </source>
</evidence>
<sequence>MHRVFKTQVGYGDKSIVVRKCRLVSDSLKSGECPDDTNNSDTIYCGTCDTDGCNDSNAIKSNAFLAITISLFLVQARRIVELKLI</sequence>
<proteinExistence type="predicted"/>
<evidence type="ECO:0000313" key="2">
    <source>
        <dbReference type="Proteomes" id="UP001162162"/>
    </source>
</evidence>
<reference evidence="1" key="1">
    <citation type="journal article" date="2023" name="Insect Mol. Biol.">
        <title>Genome sequencing provides insights into the evolution of gene families encoding plant cell wall-degrading enzymes in longhorned beetles.</title>
        <authorList>
            <person name="Shin N.R."/>
            <person name="Okamura Y."/>
            <person name="Kirsch R."/>
            <person name="Pauchet Y."/>
        </authorList>
    </citation>
    <scope>NUCLEOTIDE SEQUENCE</scope>
    <source>
        <strain evidence="1">AMC_N1</strain>
    </source>
</reference>
<keyword evidence="2" id="KW-1185">Reference proteome</keyword>
<dbReference type="AlphaFoldDB" id="A0AAV8Z6X6"/>
<organism evidence="1 2">
    <name type="scientific">Aromia moschata</name>
    <dbReference type="NCBI Taxonomy" id="1265417"/>
    <lineage>
        <taxon>Eukaryota</taxon>
        <taxon>Metazoa</taxon>
        <taxon>Ecdysozoa</taxon>
        <taxon>Arthropoda</taxon>
        <taxon>Hexapoda</taxon>
        <taxon>Insecta</taxon>
        <taxon>Pterygota</taxon>
        <taxon>Neoptera</taxon>
        <taxon>Endopterygota</taxon>
        <taxon>Coleoptera</taxon>
        <taxon>Polyphaga</taxon>
        <taxon>Cucujiformia</taxon>
        <taxon>Chrysomeloidea</taxon>
        <taxon>Cerambycidae</taxon>
        <taxon>Cerambycinae</taxon>
        <taxon>Callichromatini</taxon>
        <taxon>Aromia</taxon>
    </lineage>
</organism>
<name>A0AAV8Z6X6_9CUCU</name>
<dbReference type="Proteomes" id="UP001162162">
    <property type="component" value="Unassembled WGS sequence"/>
</dbReference>
<protein>
    <recommendedName>
        <fullName evidence="3">Protein sleepless</fullName>
    </recommendedName>
</protein>